<reference evidence="1" key="1">
    <citation type="submission" date="2021-01" db="EMBL/GenBank/DDBJ databases">
        <title>Fulvivirga kasyanovii gen. nov., sp nov., a novel member of the phylum Bacteroidetes isolated from seawater in a mussel farm.</title>
        <authorList>
            <person name="Zhao L.-H."/>
            <person name="Wang Z.-J."/>
        </authorList>
    </citation>
    <scope>NUCLEOTIDE SEQUENCE</scope>
    <source>
        <strain evidence="1">2943</strain>
    </source>
</reference>
<dbReference type="Proteomes" id="UP000659388">
    <property type="component" value="Unassembled WGS sequence"/>
</dbReference>
<proteinExistence type="predicted"/>
<sequence>MAKLKNIIKQLSNRDYKAIHDSLLESNADKSAYLIQAMRERQLSDTKIMMELEVNTNAYYTLRSRLNQKIEEYLLQQMESPRTDILKKVANINEIIFTKKRAIAVATLKKLEKELLDYDLSNELTIVYKSLKKLHINSPDYYSYSQLYNRHVAYMLAVDKSEDLLAEYFKKYGNYSLSGDETDKLGLTLLLKEMYNVSVLYESHRLYVYYSCMVIFHRLFVDQQDSMDEDNEPIEDILENVQKIFNSYQLDSIYYHLNLVFEFLKFEYYTHYRVFRKAERFYEEVNDAASNLLTNYTLYTYPAQFLSTKMERHIRIGNVRKVYEENEGIFHDFEIDKQDVPTYVTYTMYRAISCYYVEKYDEASKWINNLLNEISLKKFPFMQLEIKIVLALQYCLMNDYDLFNQLINSIQRQIRLLGKENCEHILLLSKIMKVSISDIKRNKVDKIKSLIEKTESVKIDHFSPTALIRLDDDFINRLSTQP</sequence>
<protein>
    <submittedName>
        <fullName evidence="1">Uncharacterized protein</fullName>
    </submittedName>
</protein>
<accession>A0A937F8J3</accession>
<organism evidence="1 2">
    <name type="scientific">Fulvivirga sediminis</name>
    <dbReference type="NCBI Taxonomy" id="2803949"/>
    <lineage>
        <taxon>Bacteria</taxon>
        <taxon>Pseudomonadati</taxon>
        <taxon>Bacteroidota</taxon>
        <taxon>Cytophagia</taxon>
        <taxon>Cytophagales</taxon>
        <taxon>Fulvivirgaceae</taxon>
        <taxon>Fulvivirga</taxon>
    </lineage>
</organism>
<evidence type="ECO:0000313" key="2">
    <source>
        <dbReference type="Proteomes" id="UP000659388"/>
    </source>
</evidence>
<dbReference type="EMBL" id="JAESIY010000004">
    <property type="protein sequence ID" value="MBL3656250.1"/>
    <property type="molecule type" value="Genomic_DNA"/>
</dbReference>
<keyword evidence="2" id="KW-1185">Reference proteome</keyword>
<name>A0A937F8J3_9BACT</name>
<dbReference type="RefSeq" id="WP_202244040.1">
    <property type="nucleotide sequence ID" value="NZ_JAESIY010000004.1"/>
</dbReference>
<comment type="caution">
    <text evidence="1">The sequence shown here is derived from an EMBL/GenBank/DDBJ whole genome shotgun (WGS) entry which is preliminary data.</text>
</comment>
<dbReference type="AlphaFoldDB" id="A0A937F8J3"/>
<gene>
    <name evidence="1" type="ORF">JL102_08920</name>
</gene>
<evidence type="ECO:0000313" key="1">
    <source>
        <dbReference type="EMBL" id="MBL3656250.1"/>
    </source>
</evidence>